<accession>A0AAD8AMF0</accession>
<evidence type="ECO:0000256" key="2">
    <source>
        <dbReference type="ARBA" id="ARBA00023125"/>
    </source>
</evidence>
<keyword evidence="1" id="KW-0805">Transcription regulation</keyword>
<feature type="domain" description="T-box" evidence="7">
    <location>
        <begin position="89"/>
        <end position="114"/>
    </location>
</feature>
<feature type="non-terminal residue" evidence="8">
    <location>
        <position position="159"/>
    </location>
</feature>
<dbReference type="SUPFAM" id="SSF49417">
    <property type="entry name" value="p53-like transcription factors"/>
    <property type="match status" value="1"/>
</dbReference>
<name>A0AAD8AMF0_DIPPU</name>
<feature type="non-terminal residue" evidence="8">
    <location>
        <position position="1"/>
    </location>
</feature>
<evidence type="ECO:0000256" key="6">
    <source>
        <dbReference type="SAM" id="MobiDB-lite"/>
    </source>
</evidence>
<protein>
    <recommendedName>
        <fullName evidence="7">T-box domain-containing protein</fullName>
    </recommendedName>
</protein>
<proteinExistence type="predicted"/>
<dbReference type="InterPro" id="IPR001699">
    <property type="entry name" value="TF_T-box"/>
</dbReference>
<reference evidence="8" key="1">
    <citation type="journal article" date="2023" name="IScience">
        <title>Live-bearing cockroach genome reveals convergent evolutionary mechanisms linked to viviparity in insects and beyond.</title>
        <authorList>
            <person name="Fouks B."/>
            <person name="Harrison M.C."/>
            <person name="Mikhailova A.A."/>
            <person name="Marchal E."/>
            <person name="English S."/>
            <person name="Carruthers M."/>
            <person name="Jennings E.C."/>
            <person name="Chiamaka E.L."/>
            <person name="Frigard R.A."/>
            <person name="Pippel M."/>
            <person name="Attardo G.M."/>
            <person name="Benoit J.B."/>
            <person name="Bornberg-Bauer E."/>
            <person name="Tobe S.S."/>
        </authorList>
    </citation>
    <scope>NUCLEOTIDE SEQUENCE</scope>
    <source>
        <strain evidence="8">Stay&amp;Tobe</strain>
    </source>
</reference>
<keyword evidence="3" id="KW-0804">Transcription</keyword>
<dbReference type="EMBL" id="JASPKZ010000002">
    <property type="protein sequence ID" value="KAJ9601804.1"/>
    <property type="molecule type" value="Genomic_DNA"/>
</dbReference>
<organism evidence="8 9">
    <name type="scientific">Diploptera punctata</name>
    <name type="common">Pacific beetle cockroach</name>
    <dbReference type="NCBI Taxonomy" id="6984"/>
    <lineage>
        <taxon>Eukaryota</taxon>
        <taxon>Metazoa</taxon>
        <taxon>Ecdysozoa</taxon>
        <taxon>Arthropoda</taxon>
        <taxon>Hexapoda</taxon>
        <taxon>Insecta</taxon>
        <taxon>Pterygota</taxon>
        <taxon>Neoptera</taxon>
        <taxon>Polyneoptera</taxon>
        <taxon>Dictyoptera</taxon>
        <taxon>Blattodea</taxon>
        <taxon>Blaberoidea</taxon>
        <taxon>Blaberidae</taxon>
        <taxon>Diplopterinae</taxon>
        <taxon>Diploptera</taxon>
    </lineage>
</organism>
<gene>
    <name evidence="8" type="ORF">L9F63_000032</name>
</gene>
<reference evidence="8" key="2">
    <citation type="submission" date="2023-05" db="EMBL/GenBank/DDBJ databases">
        <authorList>
            <person name="Fouks B."/>
        </authorList>
    </citation>
    <scope>NUCLEOTIDE SEQUENCE</scope>
    <source>
        <strain evidence="8">Stay&amp;Tobe</strain>
        <tissue evidence="8">Testes</tissue>
    </source>
</reference>
<evidence type="ECO:0000256" key="5">
    <source>
        <dbReference type="PROSITE-ProRule" id="PRU00201"/>
    </source>
</evidence>
<comment type="subcellular location">
    <subcellularLocation>
        <location evidence="5">Nucleus</location>
    </subcellularLocation>
</comment>
<evidence type="ECO:0000256" key="4">
    <source>
        <dbReference type="ARBA" id="ARBA00023242"/>
    </source>
</evidence>
<evidence type="ECO:0000313" key="8">
    <source>
        <dbReference type="EMBL" id="KAJ9601804.1"/>
    </source>
</evidence>
<feature type="compositionally biased region" description="Low complexity" evidence="6">
    <location>
        <begin position="1"/>
        <end position="18"/>
    </location>
</feature>
<dbReference type="Gene3D" id="2.60.40.820">
    <property type="entry name" value="Transcription factor, T-box"/>
    <property type="match status" value="1"/>
</dbReference>
<dbReference type="InterPro" id="IPR046360">
    <property type="entry name" value="T-box_DNA-bd"/>
</dbReference>
<dbReference type="Proteomes" id="UP001233999">
    <property type="component" value="Unassembled WGS sequence"/>
</dbReference>
<dbReference type="GO" id="GO:0000978">
    <property type="term" value="F:RNA polymerase II cis-regulatory region sequence-specific DNA binding"/>
    <property type="evidence" value="ECO:0007669"/>
    <property type="project" value="InterPro"/>
</dbReference>
<dbReference type="GO" id="GO:0000981">
    <property type="term" value="F:DNA-binding transcription factor activity, RNA polymerase II-specific"/>
    <property type="evidence" value="ECO:0007669"/>
    <property type="project" value="TreeGrafter"/>
</dbReference>
<dbReference type="PANTHER" id="PTHR11267">
    <property type="entry name" value="T-BOX PROTEIN-RELATED"/>
    <property type="match status" value="1"/>
</dbReference>
<evidence type="ECO:0000313" key="9">
    <source>
        <dbReference type="Proteomes" id="UP001233999"/>
    </source>
</evidence>
<sequence length="159" mass="17522">KFVETTTTSSSVASSSPEPSTPRPNKEEDLEEEGRESPPEISSSTSDCSASHSGGRGKKSPPTSPPPPKNPLLQERYNCEELRHVVCHLETKDLWDKFNELGTEMIITKSGRSIILPLPVDDFASSSRNAKTKQLKKLQQKKVMPILIGGQNHSPIYHS</sequence>
<feature type="compositionally biased region" description="Low complexity" evidence="6">
    <location>
        <begin position="42"/>
        <end position="53"/>
    </location>
</feature>
<dbReference type="PROSITE" id="PS50252">
    <property type="entry name" value="TBOX_3"/>
    <property type="match status" value="1"/>
</dbReference>
<dbReference type="GO" id="GO:0007507">
    <property type="term" value="P:heart development"/>
    <property type="evidence" value="ECO:0007669"/>
    <property type="project" value="TreeGrafter"/>
</dbReference>
<keyword evidence="2 5" id="KW-0238">DNA-binding</keyword>
<dbReference type="GO" id="GO:0005634">
    <property type="term" value="C:nucleus"/>
    <property type="evidence" value="ECO:0007669"/>
    <property type="project" value="UniProtKB-SubCell"/>
</dbReference>
<dbReference type="GO" id="GO:0045893">
    <property type="term" value="P:positive regulation of DNA-templated transcription"/>
    <property type="evidence" value="ECO:0007669"/>
    <property type="project" value="InterPro"/>
</dbReference>
<evidence type="ECO:0000259" key="7">
    <source>
        <dbReference type="PROSITE" id="PS50252"/>
    </source>
</evidence>
<feature type="region of interest" description="Disordered" evidence="6">
    <location>
        <begin position="1"/>
        <end position="74"/>
    </location>
</feature>
<evidence type="ECO:0000256" key="3">
    <source>
        <dbReference type="ARBA" id="ARBA00023163"/>
    </source>
</evidence>
<evidence type="ECO:0000256" key="1">
    <source>
        <dbReference type="ARBA" id="ARBA00023015"/>
    </source>
</evidence>
<keyword evidence="4 5" id="KW-0539">Nucleus</keyword>
<keyword evidence="9" id="KW-1185">Reference proteome</keyword>
<dbReference type="InterPro" id="IPR008967">
    <property type="entry name" value="p53-like_TF_DNA-bd_sf"/>
</dbReference>
<dbReference type="AlphaFoldDB" id="A0AAD8AMF0"/>
<dbReference type="InterPro" id="IPR036960">
    <property type="entry name" value="T-box_sf"/>
</dbReference>
<comment type="caution">
    <text evidence="8">The sequence shown here is derived from an EMBL/GenBank/DDBJ whole genome shotgun (WGS) entry which is preliminary data.</text>
</comment>
<dbReference type="GO" id="GO:0000785">
    <property type="term" value="C:chromatin"/>
    <property type="evidence" value="ECO:0007669"/>
    <property type="project" value="TreeGrafter"/>
</dbReference>
<dbReference type="GO" id="GO:0001708">
    <property type="term" value="P:cell fate specification"/>
    <property type="evidence" value="ECO:0007669"/>
    <property type="project" value="TreeGrafter"/>
</dbReference>
<dbReference type="PANTHER" id="PTHR11267:SF190">
    <property type="entry name" value="T-BOX TRANSCRIPTION FACTOR TBX20"/>
    <property type="match status" value="1"/>
</dbReference>
<dbReference type="Pfam" id="PF00907">
    <property type="entry name" value="T-box"/>
    <property type="match status" value="1"/>
</dbReference>
<comment type="caution">
    <text evidence="5">Lacks conserved residue(s) required for the propagation of feature annotation.</text>
</comment>